<dbReference type="InterPro" id="IPR036747">
    <property type="entry name" value="ASF1-like_sf"/>
</dbReference>
<evidence type="ECO:0000256" key="4">
    <source>
        <dbReference type="ARBA" id="ARBA00023163"/>
    </source>
</evidence>
<gene>
    <name evidence="8" type="ORF">DGYR_LOCUS7997</name>
</gene>
<protein>
    <submittedName>
        <fullName evidence="8">DgyrCDS8394</fullName>
    </submittedName>
</protein>
<dbReference type="EMBL" id="CAJFCJ010000011">
    <property type="protein sequence ID" value="CAD5119810.1"/>
    <property type="molecule type" value="Genomic_DNA"/>
</dbReference>
<keyword evidence="5" id="KW-0143">Chaperone</keyword>
<feature type="compositionally biased region" description="Polar residues" evidence="7">
    <location>
        <begin position="185"/>
        <end position="203"/>
    </location>
</feature>
<feature type="compositionally biased region" description="Polar residues" evidence="7">
    <location>
        <begin position="167"/>
        <end position="178"/>
    </location>
</feature>
<evidence type="ECO:0000313" key="9">
    <source>
        <dbReference type="Proteomes" id="UP000549394"/>
    </source>
</evidence>
<dbReference type="GO" id="GO:0006335">
    <property type="term" value="P:DNA replication-dependent chromatin assembly"/>
    <property type="evidence" value="ECO:0007669"/>
    <property type="project" value="TreeGrafter"/>
</dbReference>
<dbReference type="GO" id="GO:0005634">
    <property type="term" value="C:nucleus"/>
    <property type="evidence" value="ECO:0007669"/>
    <property type="project" value="UniProtKB-SubCell"/>
</dbReference>
<dbReference type="InterPro" id="IPR006818">
    <property type="entry name" value="ASF1-like"/>
</dbReference>
<evidence type="ECO:0000256" key="1">
    <source>
        <dbReference type="ARBA" id="ARBA00004123"/>
    </source>
</evidence>
<dbReference type="PANTHER" id="PTHR12040:SF0">
    <property type="entry name" value="HISTONE CHAPERONE ASF1"/>
    <property type="match status" value="1"/>
</dbReference>
<evidence type="ECO:0000256" key="2">
    <source>
        <dbReference type="ARBA" id="ARBA00006051"/>
    </source>
</evidence>
<proteinExistence type="inferred from homology"/>
<dbReference type="Pfam" id="PF04729">
    <property type="entry name" value="ASF1_hist_chap"/>
    <property type="match status" value="1"/>
</dbReference>
<keyword evidence="4" id="KW-0804">Transcription</keyword>
<name>A0A7I8VU04_9ANNE</name>
<organism evidence="8 9">
    <name type="scientific">Dimorphilus gyrociliatus</name>
    <dbReference type="NCBI Taxonomy" id="2664684"/>
    <lineage>
        <taxon>Eukaryota</taxon>
        <taxon>Metazoa</taxon>
        <taxon>Spiralia</taxon>
        <taxon>Lophotrochozoa</taxon>
        <taxon>Annelida</taxon>
        <taxon>Polychaeta</taxon>
        <taxon>Polychaeta incertae sedis</taxon>
        <taxon>Dinophilidae</taxon>
        <taxon>Dimorphilus</taxon>
    </lineage>
</organism>
<comment type="subcellular location">
    <subcellularLocation>
        <location evidence="1">Nucleus</location>
    </subcellularLocation>
</comment>
<evidence type="ECO:0000256" key="5">
    <source>
        <dbReference type="ARBA" id="ARBA00023186"/>
    </source>
</evidence>
<sequence length="218" mass="24734">MSTVNIINVNVLENPSPFLSNFKFEITFECMEDLQEDLEWKIIYVGSAESAEYDQVLDSVLVGPLTPGRHMFVFEAESPKVNLIPIEDVIGVTVVLLTCSYRKQEFIRVGYYVNNDYSEPELRENPPQTPQYELIERSILATKPRVTRFQITWDKEEEKENADESGVQLNNSNINESTMDAPAKENSSQLEDNCAGSQTQNNGILPINGNSREEMEVS</sequence>
<dbReference type="Proteomes" id="UP000549394">
    <property type="component" value="Unassembled WGS sequence"/>
</dbReference>
<accession>A0A7I8VU04</accession>
<dbReference type="FunFam" id="2.60.40.1490:FF:000001">
    <property type="entry name" value="Histone chaperone ASF1"/>
    <property type="match status" value="1"/>
</dbReference>
<dbReference type="GO" id="GO:0000785">
    <property type="term" value="C:chromatin"/>
    <property type="evidence" value="ECO:0007669"/>
    <property type="project" value="TreeGrafter"/>
</dbReference>
<dbReference type="SUPFAM" id="SSF101546">
    <property type="entry name" value="ASF1-like"/>
    <property type="match status" value="1"/>
</dbReference>
<keyword evidence="6" id="KW-0539">Nucleus</keyword>
<comment type="similarity">
    <text evidence="2">Belongs to the ASF1 family.</text>
</comment>
<dbReference type="GO" id="GO:0042393">
    <property type="term" value="F:histone binding"/>
    <property type="evidence" value="ECO:0007669"/>
    <property type="project" value="TreeGrafter"/>
</dbReference>
<dbReference type="AlphaFoldDB" id="A0A7I8VU04"/>
<feature type="region of interest" description="Disordered" evidence="7">
    <location>
        <begin position="152"/>
        <end position="218"/>
    </location>
</feature>
<dbReference type="PANTHER" id="PTHR12040">
    <property type="entry name" value="ANTI-SILENCING PROTEIN 1"/>
    <property type="match status" value="1"/>
</dbReference>
<dbReference type="OrthoDB" id="29755at2759"/>
<keyword evidence="3" id="KW-0805">Transcription regulation</keyword>
<dbReference type="Gene3D" id="2.60.40.1490">
    <property type="entry name" value="Histone chaperone ASF1-like"/>
    <property type="match status" value="1"/>
</dbReference>
<evidence type="ECO:0000256" key="7">
    <source>
        <dbReference type="SAM" id="MobiDB-lite"/>
    </source>
</evidence>
<comment type="caution">
    <text evidence="8">The sequence shown here is derived from an EMBL/GenBank/DDBJ whole genome shotgun (WGS) entry which is preliminary data.</text>
</comment>
<evidence type="ECO:0000256" key="3">
    <source>
        <dbReference type="ARBA" id="ARBA00023015"/>
    </source>
</evidence>
<evidence type="ECO:0000313" key="8">
    <source>
        <dbReference type="EMBL" id="CAD5119810.1"/>
    </source>
</evidence>
<reference evidence="8 9" key="1">
    <citation type="submission" date="2020-08" db="EMBL/GenBank/DDBJ databases">
        <authorList>
            <person name="Hejnol A."/>
        </authorList>
    </citation>
    <scope>NUCLEOTIDE SEQUENCE [LARGE SCALE GENOMIC DNA]</scope>
</reference>
<keyword evidence="9" id="KW-1185">Reference proteome</keyword>
<evidence type="ECO:0000256" key="6">
    <source>
        <dbReference type="ARBA" id="ARBA00023242"/>
    </source>
</evidence>